<evidence type="ECO:0000259" key="1">
    <source>
        <dbReference type="Pfam" id="PF05913"/>
    </source>
</evidence>
<dbReference type="InterPro" id="IPR043797">
    <property type="entry name" value="MupG_N"/>
</dbReference>
<proteinExistence type="predicted"/>
<dbReference type="Gene3D" id="2.40.100.10">
    <property type="entry name" value="Cyclophilin-like"/>
    <property type="match status" value="1"/>
</dbReference>
<evidence type="ECO:0000259" key="2">
    <source>
        <dbReference type="Pfam" id="PF19200"/>
    </source>
</evidence>
<dbReference type="EMBL" id="JBHTMO010000004">
    <property type="protein sequence ID" value="MFD1392431.1"/>
    <property type="molecule type" value="Genomic_DNA"/>
</dbReference>
<gene>
    <name evidence="3" type="ORF">ACFQ3L_02365</name>
</gene>
<protein>
    <submittedName>
        <fullName evidence="3">MupG family TIM beta-alpha barrel fold protein</fullName>
    </submittedName>
</protein>
<dbReference type="PANTHER" id="PTHR38435:SF2">
    <property type="entry name" value="DUF871 DOMAIN-CONTAINING PROTEIN"/>
    <property type="match status" value="1"/>
</dbReference>
<dbReference type="SUPFAM" id="SSF50891">
    <property type="entry name" value="Cyclophilin-like"/>
    <property type="match status" value="1"/>
</dbReference>
<comment type="caution">
    <text evidence="3">The sequence shown here is derived from an EMBL/GenBank/DDBJ whole genome shotgun (WGS) entry which is preliminary data.</text>
</comment>
<evidence type="ECO:0000313" key="4">
    <source>
        <dbReference type="Proteomes" id="UP001597249"/>
    </source>
</evidence>
<name>A0ABW4B7V0_9LACO</name>
<keyword evidence="4" id="KW-1185">Reference proteome</keyword>
<dbReference type="RefSeq" id="WP_125585354.1">
    <property type="nucleotide sequence ID" value="NZ_JBHTMO010000004.1"/>
</dbReference>
<dbReference type="InterPro" id="IPR043894">
    <property type="entry name" value="MupG_C"/>
</dbReference>
<sequence>MLGISVYFKTFDPDYVHQAAKNGIQFIFTSLHIPEEDFTDITGRIKSLLALCNQEGVMLVPDVSPVTFEKLGLESGDFAALHQMGFQALRLDWGFNDFALLSRLQPDFTLFLNASVLSKDYLDEAKAHGVDFAQVHAAHNFYPKLETGLAKARFAAINQNYADTPIKVLAFVPGDRLKRFPFYQGLPTLEAQRGQNPYVSAVELMHEFGVTDIAIGDSEAQLPTLANIHQYQVDKTMTLPILPEGAGKALIGQTLTVRKDLPERMVRLGVPRKPDIPIGKTGERPLGTISQDNLLGGRYSGEIQISKADLPFTRDANIIGYVHPEYVGLLKFIDGDTKLRFVEG</sequence>
<dbReference type="Pfam" id="PF05913">
    <property type="entry name" value="MupG_C"/>
    <property type="match status" value="1"/>
</dbReference>
<dbReference type="InterPro" id="IPR029000">
    <property type="entry name" value="Cyclophilin-like_dom_sf"/>
</dbReference>
<organism evidence="3 4">
    <name type="scientific">Lacticaseibacillus jixianensis</name>
    <dbReference type="NCBI Taxonomy" id="2486012"/>
    <lineage>
        <taxon>Bacteria</taxon>
        <taxon>Bacillati</taxon>
        <taxon>Bacillota</taxon>
        <taxon>Bacilli</taxon>
        <taxon>Lactobacillales</taxon>
        <taxon>Lactobacillaceae</taxon>
        <taxon>Lacticaseibacillus</taxon>
    </lineage>
</organism>
<dbReference type="InterPro" id="IPR008589">
    <property type="entry name" value="MupG"/>
</dbReference>
<accession>A0ABW4B7V0</accession>
<dbReference type="InterPro" id="IPR013785">
    <property type="entry name" value="Aldolase_TIM"/>
</dbReference>
<reference evidence="4" key="1">
    <citation type="journal article" date="2019" name="Int. J. Syst. Evol. Microbiol.">
        <title>The Global Catalogue of Microorganisms (GCM) 10K type strain sequencing project: providing services to taxonomists for standard genome sequencing and annotation.</title>
        <authorList>
            <consortium name="The Broad Institute Genomics Platform"/>
            <consortium name="The Broad Institute Genome Sequencing Center for Infectious Disease"/>
            <person name="Wu L."/>
            <person name="Ma J."/>
        </authorList>
    </citation>
    <scope>NUCLEOTIDE SEQUENCE [LARGE SCALE GENOMIC DNA]</scope>
    <source>
        <strain evidence="4">CCM 8911</strain>
    </source>
</reference>
<dbReference type="Proteomes" id="UP001597249">
    <property type="component" value="Unassembled WGS sequence"/>
</dbReference>
<feature type="domain" description="6-phospho-N-acetylmuramidase C-terminal" evidence="1">
    <location>
        <begin position="250"/>
        <end position="341"/>
    </location>
</feature>
<evidence type="ECO:0000313" key="3">
    <source>
        <dbReference type="EMBL" id="MFD1392431.1"/>
    </source>
</evidence>
<dbReference type="Gene3D" id="3.20.20.70">
    <property type="entry name" value="Aldolase class I"/>
    <property type="match status" value="1"/>
</dbReference>
<feature type="domain" description="6-phospho-N-acetylmuramidase N-terminal" evidence="2">
    <location>
        <begin position="2"/>
        <end position="228"/>
    </location>
</feature>
<dbReference type="PANTHER" id="PTHR38435">
    <property type="match status" value="1"/>
</dbReference>
<dbReference type="InterPro" id="IPR017853">
    <property type="entry name" value="GH"/>
</dbReference>
<dbReference type="Pfam" id="PF19200">
    <property type="entry name" value="MupG_N"/>
    <property type="match status" value="1"/>
</dbReference>
<dbReference type="SUPFAM" id="SSF51445">
    <property type="entry name" value="(Trans)glycosidases"/>
    <property type="match status" value="1"/>
</dbReference>